<dbReference type="Proteomes" id="UP000008743">
    <property type="component" value="Unassembled WGS sequence"/>
</dbReference>
<gene>
    <name evidence="2" type="ORF">CAOG_007860</name>
</gene>
<keyword evidence="3" id="KW-1185">Reference proteome</keyword>
<protein>
    <submittedName>
        <fullName evidence="2">Uncharacterized protein</fullName>
    </submittedName>
</protein>
<feature type="compositionally biased region" description="Pro residues" evidence="1">
    <location>
        <begin position="20"/>
        <end position="33"/>
    </location>
</feature>
<feature type="compositionally biased region" description="Low complexity" evidence="1">
    <location>
        <begin position="1"/>
        <end position="16"/>
    </location>
</feature>
<reference evidence="3" key="1">
    <citation type="submission" date="2011-02" db="EMBL/GenBank/DDBJ databases">
        <title>The Genome Sequence of Capsaspora owczarzaki ATCC 30864.</title>
        <authorList>
            <person name="Russ C."/>
            <person name="Cuomo C."/>
            <person name="Burger G."/>
            <person name="Gray M.W."/>
            <person name="Holland P.W.H."/>
            <person name="King N."/>
            <person name="Lang F.B.F."/>
            <person name="Roger A.J."/>
            <person name="Ruiz-Trillo I."/>
            <person name="Young S.K."/>
            <person name="Zeng Q."/>
            <person name="Gargeya S."/>
            <person name="Alvarado L."/>
            <person name="Berlin A."/>
            <person name="Chapman S.B."/>
            <person name="Chen Z."/>
            <person name="Freedman E."/>
            <person name="Gellesch M."/>
            <person name="Goldberg J."/>
            <person name="Griggs A."/>
            <person name="Gujja S."/>
            <person name="Heilman E."/>
            <person name="Heiman D."/>
            <person name="Howarth C."/>
            <person name="Mehta T."/>
            <person name="Neiman D."/>
            <person name="Pearson M."/>
            <person name="Roberts A."/>
            <person name="Saif S."/>
            <person name="Shea T."/>
            <person name="Shenoy N."/>
            <person name="Sisk P."/>
            <person name="Stolte C."/>
            <person name="Sykes S."/>
            <person name="White J."/>
            <person name="Yandava C."/>
            <person name="Haas B."/>
            <person name="Nusbaum C."/>
            <person name="Birren B."/>
        </authorList>
    </citation>
    <scope>NUCLEOTIDE SEQUENCE</scope>
    <source>
        <strain evidence="3">ATCC 30864</strain>
    </source>
</reference>
<dbReference type="RefSeq" id="XP_004342945.1">
    <property type="nucleotide sequence ID" value="XM_004342895.2"/>
</dbReference>
<dbReference type="EMBL" id="KE346375">
    <property type="protein sequence ID" value="KJE97757.1"/>
    <property type="molecule type" value="Genomic_DNA"/>
</dbReference>
<dbReference type="PhylomeDB" id="A0A0D2W0L2"/>
<name>A0A0D2W0L2_CAPO3</name>
<dbReference type="Gene3D" id="1.20.5.170">
    <property type="match status" value="1"/>
</dbReference>
<evidence type="ECO:0000256" key="1">
    <source>
        <dbReference type="SAM" id="MobiDB-lite"/>
    </source>
</evidence>
<evidence type="ECO:0000313" key="3">
    <source>
        <dbReference type="Proteomes" id="UP000008743"/>
    </source>
</evidence>
<dbReference type="InParanoid" id="A0A0D2W0L2"/>
<proteinExistence type="predicted"/>
<accession>A0A0D2W0L2</accession>
<organism evidence="2 3">
    <name type="scientific">Capsaspora owczarzaki (strain ATCC 30864)</name>
    <dbReference type="NCBI Taxonomy" id="595528"/>
    <lineage>
        <taxon>Eukaryota</taxon>
        <taxon>Filasterea</taxon>
        <taxon>Capsaspora</taxon>
    </lineage>
</organism>
<feature type="region of interest" description="Disordered" evidence="1">
    <location>
        <begin position="1"/>
        <end position="37"/>
    </location>
</feature>
<dbReference type="AlphaFoldDB" id="A0A0D2W0L2"/>
<evidence type="ECO:0000313" key="2">
    <source>
        <dbReference type="EMBL" id="KJE97757.1"/>
    </source>
</evidence>
<sequence>MSSNSSNSNSNGNTNSVVPPAQPSTETPPPPPPTKDELIRDILDTQQSFLDMTSKVYEVQREIANLTNENHVLSELMANYMASSSLFQLPATALLPGPIAR</sequence>